<dbReference type="InterPro" id="IPR003779">
    <property type="entry name" value="CMD-like"/>
</dbReference>
<dbReference type="EMBL" id="SRMF01000003">
    <property type="protein sequence ID" value="TGG93315.1"/>
    <property type="molecule type" value="Genomic_DNA"/>
</dbReference>
<dbReference type="Pfam" id="PF02627">
    <property type="entry name" value="CMD"/>
    <property type="match status" value="1"/>
</dbReference>
<dbReference type="PANTHER" id="PTHR35446">
    <property type="entry name" value="SI:CH211-175M2.5"/>
    <property type="match status" value="1"/>
</dbReference>
<comment type="caution">
    <text evidence="2">The sequence shown here is derived from an EMBL/GenBank/DDBJ whole genome shotgun (WGS) entry which is preliminary data.</text>
</comment>
<dbReference type="SUPFAM" id="SSF69118">
    <property type="entry name" value="AhpD-like"/>
    <property type="match status" value="1"/>
</dbReference>
<organism evidence="2 3">
    <name type="scientific">Natronospirillum operosum</name>
    <dbReference type="NCBI Taxonomy" id="2759953"/>
    <lineage>
        <taxon>Bacteria</taxon>
        <taxon>Pseudomonadati</taxon>
        <taxon>Pseudomonadota</taxon>
        <taxon>Gammaproteobacteria</taxon>
        <taxon>Oceanospirillales</taxon>
        <taxon>Natronospirillaceae</taxon>
        <taxon>Natronospirillum</taxon>
    </lineage>
</organism>
<reference evidence="2 3" key="1">
    <citation type="submission" date="2019-04" db="EMBL/GenBank/DDBJ databases">
        <title>Natronospirillum operosus gen. nov., sp. nov., a haloalkaliphilic satellite isolated from decaying biomass of laboratory culture of cyanobacterium Geitlerinema sp. and proposal of Natronospirillaceae fam. nov. and Saccharospirillaceae fam. nov.</title>
        <authorList>
            <person name="Kevbrin V."/>
            <person name="Boltyanskaya Y."/>
            <person name="Koziaeva V."/>
            <person name="Grouzdev D.S."/>
            <person name="Park M."/>
            <person name="Cho J."/>
        </authorList>
    </citation>
    <scope>NUCLEOTIDE SEQUENCE [LARGE SCALE GENOMIC DNA]</scope>
    <source>
        <strain evidence="2 3">G-116</strain>
    </source>
</reference>
<accession>A0A4Z0WAC2</accession>
<dbReference type="Gene3D" id="1.20.1290.10">
    <property type="entry name" value="AhpD-like"/>
    <property type="match status" value="1"/>
</dbReference>
<evidence type="ECO:0000313" key="3">
    <source>
        <dbReference type="Proteomes" id="UP000297475"/>
    </source>
</evidence>
<dbReference type="GO" id="GO:0051920">
    <property type="term" value="F:peroxiredoxin activity"/>
    <property type="evidence" value="ECO:0007669"/>
    <property type="project" value="InterPro"/>
</dbReference>
<evidence type="ECO:0000259" key="1">
    <source>
        <dbReference type="Pfam" id="PF02627"/>
    </source>
</evidence>
<evidence type="ECO:0000313" key="2">
    <source>
        <dbReference type="EMBL" id="TGG93315.1"/>
    </source>
</evidence>
<dbReference type="InterPro" id="IPR004675">
    <property type="entry name" value="AhpD_core"/>
</dbReference>
<dbReference type="PANTHER" id="PTHR35446:SF3">
    <property type="entry name" value="CMD DOMAIN-CONTAINING PROTEIN"/>
    <property type="match status" value="1"/>
</dbReference>
<dbReference type="InterPro" id="IPR029032">
    <property type="entry name" value="AhpD-like"/>
</dbReference>
<protein>
    <submittedName>
        <fullName evidence="2">Carboxymuconolactone decarboxylase family protein</fullName>
    </submittedName>
</protein>
<dbReference type="AlphaFoldDB" id="A0A4Z0WAC2"/>
<dbReference type="OrthoDB" id="9808310at2"/>
<dbReference type="Proteomes" id="UP000297475">
    <property type="component" value="Unassembled WGS sequence"/>
</dbReference>
<feature type="domain" description="Carboxymuconolactone decarboxylase-like" evidence="1">
    <location>
        <begin position="41"/>
        <end position="110"/>
    </location>
</feature>
<proteinExistence type="predicted"/>
<name>A0A4Z0WAC2_9GAMM</name>
<dbReference type="RefSeq" id="WP_135483024.1">
    <property type="nucleotide sequence ID" value="NZ_SRMF01000003.1"/>
</dbReference>
<sequence length="180" mass="19547">MFKAHTVQTAPGKSARVIEAVEKKMGFVPNLFAYLAESPAAIQAYVQLDALLAESELTPQEVQLILLTTSVTNRCNFCVAAHSAGGTKAGLDKDTIAAVRREDSPSGARDAALITFVRKVVNERGWVGEEDVQAFLQAGFSKANVFDVITAVSLKTLSNYSNHLAHPELNEQLEPFAWEK</sequence>
<dbReference type="NCBIfam" id="TIGR00778">
    <property type="entry name" value="ahpD_dom"/>
    <property type="match status" value="1"/>
</dbReference>
<gene>
    <name evidence="2" type="ORF">E4656_09675</name>
</gene>
<keyword evidence="3" id="KW-1185">Reference proteome</keyword>